<gene>
    <name evidence="2" type="ORF">MP11Mi_15560</name>
</gene>
<name>A0AA97CX63_9ACTN</name>
<dbReference type="RefSeq" id="WP_420041698.1">
    <property type="nucleotide sequence ID" value="NZ_CP128986.1"/>
</dbReference>
<dbReference type="AlphaFoldDB" id="A0AA97CX63"/>
<feature type="transmembrane region" description="Helical" evidence="1">
    <location>
        <begin position="45"/>
        <end position="64"/>
    </location>
</feature>
<organism evidence="2">
    <name type="scientific">Gordonia sp. MP11Mi</name>
    <dbReference type="NCBI Taxonomy" id="3022769"/>
    <lineage>
        <taxon>Bacteria</taxon>
        <taxon>Bacillati</taxon>
        <taxon>Actinomycetota</taxon>
        <taxon>Actinomycetes</taxon>
        <taxon>Mycobacteriales</taxon>
        <taxon>Gordoniaceae</taxon>
        <taxon>Gordonia</taxon>
    </lineage>
</organism>
<sequence>MQIDSSVPIVAAGLVGGYAVARYSGRRALGGVVLAAAGGAAGRSWLARGPVVTGGLAAAYLGAFGASHPLAKKIGAWPSVFAVTAAAAAGTAAVLAAVDGEQ</sequence>
<keyword evidence="1" id="KW-1133">Transmembrane helix</keyword>
<protein>
    <submittedName>
        <fullName evidence="2">Uncharacterized protein</fullName>
    </submittedName>
</protein>
<keyword evidence="1" id="KW-0472">Membrane</keyword>
<accession>A0AA97CX63</accession>
<feature type="transmembrane region" description="Helical" evidence="1">
    <location>
        <begin position="76"/>
        <end position="98"/>
    </location>
</feature>
<proteinExistence type="predicted"/>
<keyword evidence="1" id="KW-0812">Transmembrane</keyword>
<feature type="transmembrane region" description="Helical" evidence="1">
    <location>
        <begin position="6"/>
        <end position="24"/>
    </location>
</feature>
<evidence type="ECO:0000256" key="1">
    <source>
        <dbReference type="SAM" id="Phobius"/>
    </source>
</evidence>
<evidence type="ECO:0000313" key="2">
    <source>
        <dbReference type="EMBL" id="WOC12468.1"/>
    </source>
</evidence>
<reference evidence="2" key="1">
    <citation type="submission" date="2023-06" db="EMBL/GenBank/DDBJ databases">
        <title>Gordonia sp. nov. and Pseudochrobactrum sp. nov., two species isolated from the burying beetle Nicrophorus vespilloides.</title>
        <authorList>
            <person name="Poehlein A."/>
            <person name="Guzman J."/>
            <person name="Daniel R."/>
            <person name="Vilcinskas A."/>
        </authorList>
    </citation>
    <scope>NUCLEOTIDE SEQUENCE</scope>
    <source>
        <strain evidence="2">MP11Mi</strain>
    </source>
</reference>
<dbReference type="EMBL" id="CP128986">
    <property type="protein sequence ID" value="WOC12468.1"/>
    <property type="molecule type" value="Genomic_DNA"/>
</dbReference>